<keyword evidence="11 13" id="KW-1006">Bacterial flagellum protein export</keyword>
<comment type="subcellular location">
    <subcellularLocation>
        <location evidence="1">Cell membrane</location>
        <topology evidence="1">Multi-pass membrane protein</topology>
    </subcellularLocation>
</comment>
<keyword evidence="15" id="KW-0969">Cilium</keyword>
<keyword evidence="8 13" id="KW-0653">Protein transport</keyword>
<dbReference type="InterPro" id="IPR006136">
    <property type="entry name" value="FlhB"/>
</dbReference>
<dbReference type="AlphaFoldDB" id="A0A517TB82"/>
<sequence length="357" mass="39540">MADDTGDKTEEPTERRRQEQREKGNVARSQDLAAAGLMLAVAVALMTFGVPLASDMADLMAAMLSHTHLQLLPSTVHEGAWQLTSTVATAVLPVLLLMAAASVGINLVQVGFLFSPSALQPKPERLNPVQGLQRIFSIASLMRLGTSLGKLIILVIVAGLMMWWTLPQMTLLSNAVPADTFEFLHSIAVQLAFALAAALVILALLDFAFQRWKFEQDIRMTKQEVRDEMKNMEGDPHIRQRRKEAHRKLAEARDMAQVPGADVIVTNPTHYSVAIKYDPEKMAAPIVVAKGVEELAFRIRRIAAEHDVPIIERPALARALYRDVNVGHPVPVDMYEALVEVMAYVYRLTGRRPPNLF</sequence>
<dbReference type="NCBIfam" id="TIGR00328">
    <property type="entry name" value="flhB"/>
    <property type="match status" value="1"/>
</dbReference>
<dbReference type="Gene3D" id="6.10.250.2080">
    <property type="match status" value="1"/>
</dbReference>
<evidence type="ECO:0000256" key="3">
    <source>
        <dbReference type="ARBA" id="ARBA00021622"/>
    </source>
</evidence>
<evidence type="ECO:0000313" key="16">
    <source>
        <dbReference type="Proteomes" id="UP000319976"/>
    </source>
</evidence>
<keyword evidence="4 13" id="KW-0813">Transport</keyword>
<keyword evidence="15" id="KW-0966">Cell projection</keyword>
<keyword evidence="5 13" id="KW-1003">Cell membrane</keyword>
<evidence type="ECO:0000256" key="11">
    <source>
        <dbReference type="ARBA" id="ARBA00023225"/>
    </source>
</evidence>
<dbReference type="EMBL" id="CP036316">
    <property type="protein sequence ID" value="QDT65633.1"/>
    <property type="molecule type" value="Genomic_DNA"/>
</dbReference>
<keyword evidence="6 13" id="KW-0812">Transmembrane</keyword>
<evidence type="ECO:0000256" key="14">
    <source>
        <dbReference type="SAM" id="MobiDB-lite"/>
    </source>
</evidence>
<keyword evidence="9 13" id="KW-1133">Transmembrane helix</keyword>
<dbReference type="Proteomes" id="UP000319976">
    <property type="component" value="Chromosome"/>
</dbReference>
<dbReference type="GO" id="GO:0009306">
    <property type="term" value="P:protein secretion"/>
    <property type="evidence" value="ECO:0007669"/>
    <property type="project" value="InterPro"/>
</dbReference>
<feature type="compositionally biased region" description="Basic and acidic residues" evidence="14">
    <location>
        <begin position="1"/>
        <end position="25"/>
    </location>
</feature>
<comment type="similarity">
    <text evidence="2 13">Belongs to the type III secretion exporter family.</text>
</comment>
<dbReference type="InterPro" id="IPR029025">
    <property type="entry name" value="T3SS_substrate_exporter_C"/>
</dbReference>
<dbReference type="Gene3D" id="3.40.1690.10">
    <property type="entry name" value="secretion proteins EscU"/>
    <property type="match status" value="1"/>
</dbReference>
<dbReference type="RefSeq" id="WP_145263880.1">
    <property type="nucleotide sequence ID" value="NZ_CP036316.1"/>
</dbReference>
<dbReference type="PRINTS" id="PR00950">
    <property type="entry name" value="TYPE3IMSPROT"/>
</dbReference>
<dbReference type="Pfam" id="PF01312">
    <property type="entry name" value="Bac_export_2"/>
    <property type="match status" value="1"/>
</dbReference>
<feature type="transmembrane region" description="Helical" evidence="13">
    <location>
        <begin position="32"/>
        <end position="53"/>
    </location>
</feature>
<dbReference type="SUPFAM" id="SSF160544">
    <property type="entry name" value="EscU C-terminal domain-like"/>
    <property type="match status" value="1"/>
</dbReference>
<evidence type="ECO:0000256" key="7">
    <source>
        <dbReference type="ARBA" id="ARBA00022795"/>
    </source>
</evidence>
<evidence type="ECO:0000256" key="2">
    <source>
        <dbReference type="ARBA" id="ARBA00010690"/>
    </source>
</evidence>
<evidence type="ECO:0000256" key="1">
    <source>
        <dbReference type="ARBA" id="ARBA00004651"/>
    </source>
</evidence>
<feature type="transmembrane region" description="Helical" evidence="13">
    <location>
        <begin position="90"/>
        <end position="114"/>
    </location>
</feature>
<dbReference type="OrthoDB" id="9807950at2"/>
<accession>A0A517TB82</accession>
<gene>
    <name evidence="13 15" type="primary">flhB</name>
    <name evidence="15" type="ORF">V22_28920</name>
</gene>
<evidence type="ECO:0000256" key="4">
    <source>
        <dbReference type="ARBA" id="ARBA00022448"/>
    </source>
</evidence>
<evidence type="ECO:0000256" key="9">
    <source>
        <dbReference type="ARBA" id="ARBA00022989"/>
    </source>
</evidence>
<dbReference type="GO" id="GO:0044780">
    <property type="term" value="P:bacterial-type flagellum assembly"/>
    <property type="evidence" value="ECO:0007669"/>
    <property type="project" value="InterPro"/>
</dbReference>
<name>A0A517TB82_9PLAN</name>
<feature type="transmembrane region" description="Helical" evidence="13">
    <location>
        <begin position="135"/>
        <end position="163"/>
    </location>
</feature>
<evidence type="ECO:0000256" key="5">
    <source>
        <dbReference type="ARBA" id="ARBA00022475"/>
    </source>
</evidence>
<evidence type="ECO:0000256" key="6">
    <source>
        <dbReference type="ARBA" id="ARBA00022692"/>
    </source>
</evidence>
<comment type="function">
    <text evidence="12 13">Required for formation of the rod structure in the basal body of the flagellar apparatus. Together with FliI and FliH, may constitute the export apparatus of flagellin.</text>
</comment>
<keyword evidence="16" id="KW-1185">Reference proteome</keyword>
<evidence type="ECO:0000256" key="10">
    <source>
        <dbReference type="ARBA" id="ARBA00023136"/>
    </source>
</evidence>
<keyword evidence="7 13" id="KW-1005">Bacterial flagellum biogenesis</keyword>
<dbReference type="InterPro" id="IPR006135">
    <property type="entry name" value="T3SS_substrate_exporter"/>
</dbReference>
<dbReference type="KEGG" id="chya:V22_28920"/>
<protein>
    <recommendedName>
        <fullName evidence="3 13">Flagellar biosynthetic protein FlhB</fullName>
    </recommendedName>
</protein>
<proteinExistence type="inferred from homology"/>
<keyword evidence="10 13" id="KW-0472">Membrane</keyword>
<keyword evidence="15" id="KW-0282">Flagellum</keyword>
<dbReference type="GO" id="GO:0005886">
    <property type="term" value="C:plasma membrane"/>
    <property type="evidence" value="ECO:0007669"/>
    <property type="project" value="UniProtKB-SubCell"/>
</dbReference>
<organism evidence="15 16">
    <name type="scientific">Calycomorphotria hydatis</name>
    <dbReference type="NCBI Taxonomy" id="2528027"/>
    <lineage>
        <taxon>Bacteria</taxon>
        <taxon>Pseudomonadati</taxon>
        <taxon>Planctomycetota</taxon>
        <taxon>Planctomycetia</taxon>
        <taxon>Planctomycetales</taxon>
        <taxon>Planctomycetaceae</taxon>
        <taxon>Calycomorphotria</taxon>
    </lineage>
</organism>
<feature type="transmembrane region" description="Helical" evidence="13">
    <location>
        <begin position="183"/>
        <end position="209"/>
    </location>
</feature>
<evidence type="ECO:0000256" key="13">
    <source>
        <dbReference type="RuleBase" id="RU364091"/>
    </source>
</evidence>
<reference evidence="15 16" key="1">
    <citation type="submission" date="2019-02" db="EMBL/GenBank/DDBJ databases">
        <title>Deep-cultivation of Planctomycetes and their phenomic and genomic characterization uncovers novel biology.</title>
        <authorList>
            <person name="Wiegand S."/>
            <person name="Jogler M."/>
            <person name="Boedeker C."/>
            <person name="Pinto D."/>
            <person name="Vollmers J."/>
            <person name="Rivas-Marin E."/>
            <person name="Kohn T."/>
            <person name="Peeters S.H."/>
            <person name="Heuer A."/>
            <person name="Rast P."/>
            <person name="Oberbeckmann S."/>
            <person name="Bunk B."/>
            <person name="Jeske O."/>
            <person name="Meyerdierks A."/>
            <person name="Storesund J.E."/>
            <person name="Kallscheuer N."/>
            <person name="Luecker S."/>
            <person name="Lage O.M."/>
            <person name="Pohl T."/>
            <person name="Merkel B.J."/>
            <person name="Hornburger P."/>
            <person name="Mueller R.-W."/>
            <person name="Bruemmer F."/>
            <person name="Labrenz M."/>
            <person name="Spormann A.M."/>
            <person name="Op den Camp H."/>
            <person name="Overmann J."/>
            <person name="Amann R."/>
            <person name="Jetten M.S.M."/>
            <person name="Mascher T."/>
            <person name="Medema M.H."/>
            <person name="Devos D.P."/>
            <person name="Kaster A.-K."/>
            <person name="Ovreas L."/>
            <person name="Rohde M."/>
            <person name="Galperin M.Y."/>
            <person name="Jogler C."/>
        </authorList>
    </citation>
    <scope>NUCLEOTIDE SEQUENCE [LARGE SCALE GENOMIC DNA]</scope>
    <source>
        <strain evidence="15 16">V22</strain>
    </source>
</reference>
<feature type="region of interest" description="Disordered" evidence="14">
    <location>
        <begin position="1"/>
        <end position="27"/>
    </location>
</feature>
<evidence type="ECO:0000313" key="15">
    <source>
        <dbReference type="EMBL" id="QDT65633.1"/>
    </source>
</evidence>
<evidence type="ECO:0000256" key="8">
    <source>
        <dbReference type="ARBA" id="ARBA00022927"/>
    </source>
</evidence>
<evidence type="ECO:0000256" key="12">
    <source>
        <dbReference type="ARBA" id="ARBA00025078"/>
    </source>
</evidence>
<dbReference type="FunFam" id="3.40.1690.10:FF:000001">
    <property type="entry name" value="Flagellar biosynthetic protein FlhB"/>
    <property type="match status" value="1"/>
</dbReference>
<dbReference type="PANTHER" id="PTHR30531">
    <property type="entry name" value="FLAGELLAR BIOSYNTHETIC PROTEIN FLHB"/>
    <property type="match status" value="1"/>
</dbReference>
<dbReference type="PANTHER" id="PTHR30531:SF12">
    <property type="entry name" value="FLAGELLAR BIOSYNTHETIC PROTEIN FLHB"/>
    <property type="match status" value="1"/>
</dbReference>